<keyword evidence="2" id="KW-1185">Reference proteome</keyword>
<gene>
    <name evidence="1" type="ORF">NEZAVI_LOCUS1379</name>
</gene>
<evidence type="ECO:0000313" key="1">
    <source>
        <dbReference type="EMBL" id="CAH1390125.1"/>
    </source>
</evidence>
<organism evidence="1 2">
    <name type="scientific">Nezara viridula</name>
    <name type="common">Southern green stink bug</name>
    <name type="synonym">Cimex viridulus</name>
    <dbReference type="NCBI Taxonomy" id="85310"/>
    <lineage>
        <taxon>Eukaryota</taxon>
        <taxon>Metazoa</taxon>
        <taxon>Ecdysozoa</taxon>
        <taxon>Arthropoda</taxon>
        <taxon>Hexapoda</taxon>
        <taxon>Insecta</taxon>
        <taxon>Pterygota</taxon>
        <taxon>Neoptera</taxon>
        <taxon>Paraneoptera</taxon>
        <taxon>Hemiptera</taxon>
        <taxon>Heteroptera</taxon>
        <taxon>Panheteroptera</taxon>
        <taxon>Pentatomomorpha</taxon>
        <taxon>Pentatomoidea</taxon>
        <taxon>Pentatomidae</taxon>
        <taxon>Pentatominae</taxon>
        <taxon>Nezara</taxon>
    </lineage>
</organism>
<evidence type="ECO:0000313" key="2">
    <source>
        <dbReference type="Proteomes" id="UP001152798"/>
    </source>
</evidence>
<proteinExistence type="predicted"/>
<dbReference type="EMBL" id="OV725077">
    <property type="protein sequence ID" value="CAH1390125.1"/>
    <property type="molecule type" value="Genomic_DNA"/>
</dbReference>
<dbReference type="AlphaFoldDB" id="A0A9P0E3C3"/>
<protein>
    <submittedName>
        <fullName evidence="1">Uncharacterized protein</fullName>
    </submittedName>
</protein>
<dbReference type="OrthoDB" id="10420884at2759"/>
<reference evidence="1" key="1">
    <citation type="submission" date="2022-01" db="EMBL/GenBank/DDBJ databases">
        <authorList>
            <person name="King R."/>
        </authorList>
    </citation>
    <scope>NUCLEOTIDE SEQUENCE</scope>
</reference>
<dbReference type="Proteomes" id="UP001152798">
    <property type="component" value="Chromosome 1"/>
</dbReference>
<sequence>METGVDGLMASVYERRDKDAVKCLAFAVSEYAPLAQIANSEREKVVFHCRYWRNVELLRRRLSTRLC</sequence>
<name>A0A9P0E3C3_NEZVI</name>
<accession>A0A9P0E3C3</accession>